<sequence>MACFICIAAIFLGRKFFMTLRKKQPQDDNDKTQAWHLVIKAMEDRLREKGLLKLSASPYELPGPA</sequence>
<name>A0A1X7SW15_AMPQE</name>
<organism evidence="1">
    <name type="scientific">Amphimedon queenslandica</name>
    <name type="common">Sponge</name>
    <dbReference type="NCBI Taxonomy" id="400682"/>
    <lineage>
        <taxon>Eukaryota</taxon>
        <taxon>Metazoa</taxon>
        <taxon>Porifera</taxon>
        <taxon>Demospongiae</taxon>
        <taxon>Heteroscleromorpha</taxon>
        <taxon>Haplosclerida</taxon>
        <taxon>Niphatidae</taxon>
        <taxon>Amphimedon</taxon>
    </lineage>
</organism>
<protein>
    <submittedName>
        <fullName evidence="1">Uncharacterized protein</fullName>
    </submittedName>
</protein>
<dbReference type="AlphaFoldDB" id="A0A1X7SW15"/>
<dbReference type="EnsemblMetazoa" id="Aqu2.1.06270_001">
    <property type="protein sequence ID" value="Aqu2.1.06270_001"/>
    <property type="gene ID" value="Aqu2.1.06270"/>
</dbReference>
<evidence type="ECO:0000313" key="1">
    <source>
        <dbReference type="EnsemblMetazoa" id="Aqu2.1.06270_001"/>
    </source>
</evidence>
<accession>A0A1X7SW15</accession>
<reference evidence="1" key="1">
    <citation type="submission" date="2017-05" db="UniProtKB">
        <authorList>
            <consortium name="EnsemblMetazoa"/>
        </authorList>
    </citation>
    <scope>IDENTIFICATION</scope>
</reference>
<proteinExistence type="predicted"/>
<dbReference type="InParanoid" id="A0A1X7SW15"/>